<dbReference type="PANTHER" id="PTHR30620:SF16">
    <property type="entry name" value="LYSOSOMAL BETA GLUCOSIDASE"/>
    <property type="match status" value="1"/>
</dbReference>
<evidence type="ECO:0000256" key="9">
    <source>
        <dbReference type="ARBA" id="ARBA00032594"/>
    </source>
</evidence>
<dbReference type="InterPro" id="IPR017853">
    <property type="entry name" value="GH"/>
</dbReference>
<dbReference type="InterPro" id="IPR036881">
    <property type="entry name" value="Glyco_hydro_3_C_sf"/>
</dbReference>
<sequence length="795" mass="84996">MASDGGTNGGEGMTGMRRSRLALWALAGAATLSLGAVALRAQAPAAAGQAWLDPKLGAEQRADALLKAMTLEEKAGQVSQQFMFGAFENFAPVVRDQKVGSLLFVTDPAIINRLQKVAVEESRLKIPLLFGYDVIHGFRTIFPVPIGNAASWDPDGVERVQAVAAAEARAVGIHWAFSPMLDIARDPRWGRIVEGPGEDPFLAAALARAQVRGFQGPALGTPGRIIAGPKHFAGYGAAEGGRDYDGVQLSDAQLYNVILPPFAAAVAAGAGNVMSAYMDLNDIPAVGNAWLLTDVLRGQMGFQGFVVSDANGTKNQVVQNFASDEADAAVRSVAAGNDMEMAFGPAASAETLAASVRAGRLPEATLDRAVRRILLAKFRMGLFEQPFVDEAKAKAILADPAHREAAERAAERSFVLLKNDGDMLPLRAGAHKRVAVIGATANSKRDMLGPWAFQYDLPETVTLFEGVRNRLGKAATVETAPGVQLKRAVPSMFETITIPGAAKPEPRWDATRAAQEYDRAVALARSADIVILTLGEAEDMSGENASRSDLTLPGDQRKLFDAVAALGKPVVVVTMSGRPLELGPILDRAPAILHTWYGGTRGGTAIARTLFGDVNPGGKLPVTWPRTVGQVPIFYAHNTTHMPKDQGKRYWDIPSTPQFPFGYGLSYTRFTIGAPTLDRTELAPGGTVTVSTTVTNSGRRAGDEVVQLYIHQRAGRASRPVRELKGFQRVTLRPGERRTLTFTLDEASVRYWNAAVKDWVVDPGTFDLWVGDSSDATGHTSFTVGGAPRTVKGWK</sequence>
<evidence type="ECO:0000259" key="10">
    <source>
        <dbReference type="SMART" id="SM01217"/>
    </source>
</evidence>
<dbReference type="InterPro" id="IPR013783">
    <property type="entry name" value="Ig-like_fold"/>
</dbReference>
<dbReference type="EMBL" id="BMIH01000001">
    <property type="protein sequence ID" value="GGB22928.1"/>
    <property type="molecule type" value="Genomic_DNA"/>
</dbReference>
<name>A0A916SYH3_9SPHN</name>
<organism evidence="11 12">
    <name type="scientific">Sphingomonas metalli</name>
    <dbReference type="NCBI Taxonomy" id="1779358"/>
    <lineage>
        <taxon>Bacteria</taxon>
        <taxon>Pseudomonadati</taxon>
        <taxon>Pseudomonadota</taxon>
        <taxon>Alphaproteobacteria</taxon>
        <taxon>Sphingomonadales</taxon>
        <taxon>Sphingomonadaceae</taxon>
        <taxon>Sphingomonas</taxon>
    </lineage>
</organism>
<evidence type="ECO:0000256" key="3">
    <source>
        <dbReference type="ARBA" id="ARBA00012744"/>
    </source>
</evidence>
<dbReference type="PANTHER" id="PTHR30620">
    <property type="entry name" value="PERIPLASMIC BETA-GLUCOSIDASE-RELATED"/>
    <property type="match status" value="1"/>
</dbReference>
<dbReference type="NCBIfam" id="NF011678">
    <property type="entry name" value="PRK15098.1"/>
    <property type="match status" value="1"/>
</dbReference>
<dbReference type="GO" id="GO:0008422">
    <property type="term" value="F:beta-glucosidase activity"/>
    <property type="evidence" value="ECO:0007669"/>
    <property type="project" value="UniProtKB-EC"/>
</dbReference>
<dbReference type="FunFam" id="2.60.40.10:FF:000495">
    <property type="entry name" value="Periplasmic beta-glucosidase"/>
    <property type="match status" value="1"/>
</dbReference>
<evidence type="ECO:0000256" key="7">
    <source>
        <dbReference type="ARBA" id="ARBA00031448"/>
    </source>
</evidence>
<dbReference type="SUPFAM" id="SSF52279">
    <property type="entry name" value="Beta-D-glucan exohydrolase, C-terminal domain"/>
    <property type="match status" value="1"/>
</dbReference>
<dbReference type="Gene3D" id="3.20.20.300">
    <property type="entry name" value="Glycoside hydrolase, family 3, N-terminal domain"/>
    <property type="match status" value="1"/>
</dbReference>
<gene>
    <name evidence="11" type="ORF">GCM10011380_10770</name>
</gene>
<dbReference type="InterPro" id="IPR001764">
    <property type="entry name" value="Glyco_hydro_3_N"/>
</dbReference>
<keyword evidence="4" id="KW-0732">Signal</keyword>
<evidence type="ECO:0000256" key="5">
    <source>
        <dbReference type="ARBA" id="ARBA00022801"/>
    </source>
</evidence>
<accession>A0A916SYH3</accession>
<proteinExistence type="inferred from homology"/>
<evidence type="ECO:0000256" key="6">
    <source>
        <dbReference type="ARBA" id="ARBA00023295"/>
    </source>
</evidence>
<dbReference type="Gene3D" id="2.60.40.10">
    <property type="entry name" value="Immunoglobulins"/>
    <property type="match status" value="1"/>
</dbReference>
<comment type="catalytic activity">
    <reaction evidence="1">
        <text>Hydrolysis of terminal, non-reducing beta-D-glucosyl residues with release of beta-D-glucose.</text>
        <dbReference type="EC" id="3.2.1.21"/>
    </reaction>
</comment>
<dbReference type="Pfam" id="PF14310">
    <property type="entry name" value="Fn3-like"/>
    <property type="match status" value="1"/>
</dbReference>
<keyword evidence="12" id="KW-1185">Reference proteome</keyword>
<evidence type="ECO:0000256" key="8">
    <source>
        <dbReference type="ARBA" id="ARBA00032194"/>
    </source>
</evidence>
<comment type="caution">
    <text evidence="11">The sequence shown here is derived from an EMBL/GenBank/DDBJ whole genome shotgun (WGS) entry which is preliminary data.</text>
</comment>
<dbReference type="SMART" id="SM01217">
    <property type="entry name" value="Fn3_like"/>
    <property type="match status" value="1"/>
</dbReference>
<reference evidence="11" key="2">
    <citation type="submission" date="2020-09" db="EMBL/GenBank/DDBJ databases">
        <authorList>
            <person name="Sun Q."/>
            <person name="Zhou Y."/>
        </authorList>
    </citation>
    <scope>NUCLEOTIDE SEQUENCE</scope>
    <source>
        <strain evidence="11">CGMCC 1.15330</strain>
    </source>
</reference>
<reference evidence="11" key="1">
    <citation type="journal article" date="2014" name="Int. J. Syst. Evol. Microbiol.">
        <title>Complete genome sequence of Corynebacterium casei LMG S-19264T (=DSM 44701T), isolated from a smear-ripened cheese.</title>
        <authorList>
            <consortium name="US DOE Joint Genome Institute (JGI-PGF)"/>
            <person name="Walter F."/>
            <person name="Albersmeier A."/>
            <person name="Kalinowski J."/>
            <person name="Ruckert C."/>
        </authorList>
    </citation>
    <scope>NUCLEOTIDE SEQUENCE</scope>
    <source>
        <strain evidence="11">CGMCC 1.15330</strain>
    </source>
</reference>
<dbReference type="Gene3D" id="3.40.50.1700">
    <property type="entry name" value="Glycoside hydrolase family 3 C-terminal domain"/>
    <property type="match status" value="1"/>
</dbReference>
<evidence type="ECO:0000256" key="2">
    <source>
        <dbReference type="ARBA" id="ARBA00005336"/>
    </source>
</evidence>
<dbReference type="InterPro" id="IPR051915">
    <property type="entry name" value="Cellulose_Degrad_GH3"/>
</dbReference>
<feature type="domain" description="Fibronectin type III-like" evidence="10">
    <location>
        <begin position="704"/>
        <end position="774"/>
    </location>
</feature>
<keyword evidence="6" id="KW-0326">Glycosidase</keyword>
<dbReference type="Proteomes" id="UP000623067">
    <property type="component" value="Unassembled WGS sequence"/>
</dbReference>
<evidence type="ECO:0000313" key="11">
    <source>
        <dbReference type="EMBL" id="GGB22928.1"/>
    </source>
</evidence>
<dbReference type="AlphaFoldDB" id="A0A916SYH3"/>
<dbReference type="SUPFAM" id="SSF51445">
    <property type="entry name" value="(Trans)glycosidases"/>
    <property type="match status" value="1"/>
</dbReference>
<protein>
    <recommendedName>
        <fullName evidence="3">beta-glucosidase</fullName>
        <ecNumber evidence="3">3.2.1.21</ecNumber>
    </recommendedName>
    <alternativeName>
        <fullName evidence="9">Beta-D-glucoside glucohydrolase</fullName>
    </alternativeName>
    <alternativeName>
        <fullName evidence="7">Cellobiase</fullName>
    </alternativeName>
    <alternativeName>
        <fullName evidence="8">Gentiobiase</fullName>
    </alternativeName>
</protein>
<dbReference type="GO" id="GO:0009251">
    <property type="term" value="P:glucan catabolic process"/>
    <property type="evidence" value="ECO:0007669"/>
    <property type="project" value="TreeGrafter"/>
</dbReference>
<dbReference type="PRINTS" id="PR00133">
    <property type="entry name" value="GLHYDRLASE3"/>
</dbReference>
<dbReference type="InterPro" id="IPR036962">
    <property type="entry name" value="Glyco_hydro_3_N_sf"/>
</dbReference>
<dbReference type="InterPro" id="IPR002772">
    <property type="entry name" value="Glyco_hydro_3_C"/>
</dbReference>
<dbReference type="EC" id="3.2.1.21" evidence="3"/>
<evidence type="ECO:0000256" key="1">
    <source>
        <dbReference type="ARBA" id="ARBA00000448"/>
    </source>
</evidence>
<comment type="similarity">
    <text evidence="2">Belongs to the glycosyl hydrolase 3 family.</text>
</comment>
<dbReference type="Pfam" id="PF00933">
    <property type="entry name" value="Glyco_hydro_3"/>
    <property type="match status" value="1"/>
</dbReference>
<evidence type="ECO:0000313" key="12">
    <source>
        <dbReference type="Proteomes" id="UP000623067"/>
    </source>
</evidence>
<dbReference type="InterPro" id="IPR026891">
    <property type="entry name" value="Fn3-like"/>
</dbReference>
<dbReference type="Pfam" id="PF01915">
    <property type="entry name" value="Glyco_hydro_3_C"/>
    <property type="match status" value="1"/>
</dbReference>
<keyword evidence="5" id="KW-0378">Hydrolase</keyword>
<evidence type="ECO:0000256" key="4">
    <source>
        <dbReference type="ARBA" id="ARBA00022729"/>
    </source>
</evidence>